<dbReference type="InterPro" id="IPR015315">
    <property type="entry name" value="DUF1963"/>
</dbReference>
<evidence type="ECO:0000313" key="2">
    <source>
        <dbReference type="Proteomes" id="UP000287171"/>
    </source>
</evidence>
<dbReference type="InterPro" id="IPR035948">
    <property type="entry name" value="YwqG-like_sf"/>
</dbReference>
<name>A0A402BKE9_9CHLR</name>
<evidence type="ECO:0008006" key="3">
    <source>
        <dbReference type="Google" id="ProtNLM"/>
    </source>
</evidence>
<dbReference type="RefSeq" id="WP_161982696.1">
    <property type="nucleotide sequence ID" value="NZ_BIFT01000002.1"/>
</dbReference>
<dbReference type="PANTHER" id="PTHR36436:SF6">
    <property type="entry name" value="SLL5081 PROTEIN"/>
    <property type="match status" value="1"/>
</dbReference>
<reference evidence="2" key="1">
    <citation type="submission" date="2018-12" db="EMBL/GenBank/DDBJ databases">
        <title>Tengunoibacter tsumagoiensis gen. nov., sp. nov., Dictyobacter kobayashii sp. nov., D. alpinus sp. nov., and D. joshuensis sp. nov. and description of Dictyobacteraceae fam. nov. within the order Ktedonobacterales isolated from Tengu-no-mugimeshi.</title>
        <authorList>
            <person name="Wang C.M."/>
            <person name="Zheng Y."/>
            <person name="Sakai Y."/>
            <person name="Toyoda A."/>
            <person name="Minakuchi Y."/>
            <person name="Abe K."/>
            <person name="Yokota A."/>
            <person name="Yabe S."/>
        </authorList>
    </citation>
    <scope>NUCLEOTIDE SEQUENCE [LARGE SCALE GENOMIC DNA]</scope>
    <source>
        <strain evidence="2">Uno16</strain>
    </source>
</reference>
<dbReference type="PANTHER" id="PTHR36436">
    <property type="entry name" value="SLL5081 PROTEIN"/>
    <property type="match status" value="1"/>
</dbReference>
<gene>
    <name evidence="1" type="ORF">KDA_73210</name>
</gene>
<evidence type="ECO:0000313" key="1">
    <source>
        <dbReference type="EMBL" id="GCE31837.1"/>
    </source>
</evidence>
<protein>
    <recommendedName>
        <fullName evidence="3">DUF1963 domain-containing protein</fullName>
    </recommendedName>
</protein>
<dbReference type="Gene3D" id="2.30.320.10">
    <property type="entry name" value="YwqG-like"/>
    <property type="match status" value="1"/>
</dbReference>
<sequence length="279" mass="31988">MNKKALREALVAAGLSRLLKDLPALMAPAISLVTAPTPEAAMVVGNSKIGGLPDLPMDIEWPRWKQLPLAFVAQLRLEELSSYDSARALPVHGMLWFFYAARQQVYGANPDDMGSWSVLFRHDATHLRPRLPPVSLPCSDRFSACRIKFANDFTLSQLPTSLLTHFDWSDDEQDRYDQLVSSLYTGTEPSHHVLGHPYMLQDDMQEQCQLMHAGVRDATDPRIELLTTRSRDWRLLLQVDTDERIHMRWGSTGMLYYWIRWPDLQASYFDDTWLILQSD</sequence>
<dbReference type="Proteomes" id="UP000287171">
    <property type="component" value="Unassembled WGS sequence"/>
</dbReference>
<dbReference type="EMBL" id="BIFT01000002">
    <property type="protein sequence ID" value="GCE31837.1"/>
    <property type="molecule type" value="Genomic_DNA"/>
</dbReference>
<organism evidence="1 2">
    <name type="scientific">Dictyobacter alpinus</name>
    <dbReference type="NCBI Taxonomy" id="2014873"/>
    <lineage>
        <taxon>Bacteria</taxon>
        <taxon>Bacillati</taxon>
        <taxon>Chloroflexota</taxon>
        <taxon>Ktedonobacteria</taxon>
        <taxon>Ktedonobacterales</taxon>
        <taxon>Dictyobacteraceae</taxon>
        <taxon>Dictyobacter</taxon>
    </lineage>
</organism>
<dbReference type="SUPFAM" id="SSF103032">
    <property type="entry name" value="Hypothetical protein YwqG"/>
    <property type="match status" value="1"/>
</dbReference>
<accession>A0A402BKE9</accession>
<dbReference type="AlphaFoldDB" id="A0A402BKE9"/>
<keyword evidence="2" id="KW-1185">Reference proteome</keyword>
<proteinExistence type="predicted"/>
<dbReference type="Pfam" id="PF09234">
    <property type="entry name" value="DUF1963"/>
    <property type="match status" value="1"/>
</dbReference>
<comment type="caution">
    <text evidence="1">The sequence shown here is derived from an EMBL/GenBank/DDBJ whole genome shotgun (WGS) entry which is preliminary data.</text>
</comment>